<feature type="compositionally biased region" description="Basic and acidic residues" evidence="1">
    <location>
        <begin position="193"/>
        <end position="204"/>
    </location>
</feature>
<feature type="compositionally biased region" description="Polar residues" evidence="1">
    <location>
        <begin position="168"/>
        <end position="179"/>
    </location>
</feature>
<name>A0ABU4MZG8_9ACTN</name>
<proteinExistence type="predicted"/>
<gene>
    <name evidence="2" type="ORF">PV383_36245</name>
</gene>
<keyword evidence="3" id="KW-1185">Reference proteome</keyword>
<sequence length="204" mass="21553">MARTTTSSARKTAAKKPPATRKATAKKASARPAAKARPAPVDLRHPLPVRRRVFVGPMGAHEQAAIRAALASAAARLPIPVRAWNGPTAHLDNGTVLTHTPQHATTDQPPQFTAHIPCRHGATHQHLIHTARDLAAARTATNRCDGLHGATPPKPAAILQLREGIQRATASAADTQPLSRNDIDTGLAARAAADTDRPKENPQP</sequence>
<reference evidence="2 3" key="1">
    <citation type="journal article" date="2023" name="Microb. Genom.">
        <title>Mesoterricola silvestris gen. nov., sp. nov., Mesoterricola sediminis sp. nov., Geothrix oryzae sp. nov., Geothrix edaphica sp. nov., Geothrix rubra sp. nov., and Geothrix limicola sp. nov., six novel members of Acidobacteriota isolated from soils.</title>
        <authorList>
            <person name="Weisberg A.J."/>
            <person name="Pearce E."/>
            <person name="Kramer C.G."/>
            <person name="Chang J.H."/>
            <person name="Clarke C.R."/>
        </authorList>
    </citation>
    <scope>NUCLEOTIDE SEQUENCE [LARGE SCALE GENOMIC DNA]</scope>
    <source>
        <strain evidence="2 3">NE20-4-1</strain>
    </source>
</reference>
<dbReference type="Proteomes" id="UP001282474">
    <property type="component" value="Unassembled WGS sequence"/>
</dbReference>
<dbReference type="RefSeq" id="WP_193382898.1">
    <property type="nucleotide sequence ID" value="NZ_JABXWI010000031.1"/>
</dbReference>
<feature type="region of interest" description="Disordered" evidence="1">
    <location>
        <begin position="168"/>
        <end position="204"/>
    </location>
</feature>
<comment type="caution">
    <text evidence="2">The sequence shown here is derived from an EMBL/GenBank/DDBJ whole genome shotgun (WGS) entry which is preliminary data.</text>
</comment>
<feature type="region of interest" description="Disordered" evidence="1">
    <location>
        <begin position="1"/>
        <end position="44"/>
    </location>
</feature>
<feature type="compositionally biased region" description="Low complexity" evidence="1">
    <location>
        <begin position="30"/>
        <end position="40"/>
    </location>
</feature>
<evidence type="ECO:0000313" key="3">
    <source>
        <dbReference type="Proteomes" id="UP001282474"/>
    </source>
</evidence>
<organism evidence="2 3">
    <name type="scientific">Streptomyces caniscabiei</name>
    <dbReference type="NCBI Taxonomy" id="2746961"/>
    <lineage>
        <taxon>Bacteria</taxon>
        <taxon>Bacillati</taxon>
        <taxon>Actinomycetota</taxon>
        <taxon>Actinomycetes</taxon>
        <taxon>Kitasatosporales</taxon>
        <taxon>Streptomycetaceae</taxon>
        <taxon>Streptomyces</taxon>
    </lineage>
</organism>
<evidence type="ECO:0000256" key="1">
    <source>
        <dbReference type="SAM" id="MobiDB-lite"/>
    </source>
</evidence>
<accession>A0ABU4MZG8</accession>
<protein>
    <submittedName>
        <fullName evidence="2">Uncharacterized protein</fullName>
    </submittedName>
</protein>
<feature type="compositionally biased region" description="Low complexity" evidence="1">
    <location>
        <begin position="1"/>
        <end position="22"/>
    </location>
</feature>
<dbReference type="EMBL" id="JARAWJ010000039">
    <property type="protein sequence ID" value="MDX3042596.1"/>
    <property type="molecule type" value="Genomic_DNA"/>
</dbReference>
<evidence type="ECO:0000313" key="2">
    <source>
        <dbReference type="EMBL" id="MDX3042596.1"/>
    </source>
</evidence>